<dbReference type="Gene3D" id="3.40.50.850">
    <property type="entry name" value="Isochorismatase-like"/>
    <property type="match status" value="1"/>
</dbReference>
<reference evidence="4 5" key="1">
    <citation type="submission" date="2021-01" db="EMBL/GenBank/DDBJ databases">
        <title>Genomic Encyclopedia of Type Strains, Phase IV (KMG-IV): sequencing the most valuable type-strain genomes for metagenomic binning, comparative biology and taxonomic classification.</title>
        <authorList>
            <person name="Goeker M."/>
        </authorList>
    </citation>
    <scope>NUCLEOTIDE SEQUENCE [LARGE SCALE GENOMIC DNA]</scope>
    <source>
        <strain evidence="4 5">DSM 27382</strain>
    </source>
</reference>
<keyword evidence="2" id="KW-0378">Hydrolase</keyword>
<dbReference type="Pfam" id="PF00857">
    <property type="entry name" value="Isochorismatase"/>
    <property type="match status" value="1"/>
</dbReference>
<dbReference type="PANTHER" id="PTHR43540">
    <property type="entry name" value="PEROXYUREIDOACRYLATE/UREIDOACRYLATE AMIDOHYDROLASE-RELATED"/>
    <property type="match status" value="1"/>
</dbReference>
<dbReference type="InterPro" id="IPR036380">
    <property type="entry name" value="Isochorismatase-like_sf"/>
</dbReference>
<dbReference type="EMBL" id="JAFBEH010000013">
    <property type="protein sequence ID" value="MBM7642521.1"/>
    <property type="molecule type" value="Genomic_DNA"/>
</dbReference>
<organism evidence="4 5">
    <name type="scientific">Streptococcus loxodontisalivarius</name>
    <dbReference type="NCBI Taxonomy" id="1349415"/>
    <lineage>
        <taxon>Bacteria</taxon>
        <taxon>Bacillati</taxon>
        <taxon>Bacillota</taxon>
        <taxon>Bacilli</taxon>
        <taxon>Lactobacillales</taxon>
        <taxon>Streptococcaceae</taxon>
        <taxon>Streptococcus</taxon>
    </lineage>
</organism>
<sequence length="209" mass="23275">MLNPKNVAIVITDPQVEFLKPAGKGFGATQETLEKVNTIENLINLFAVAKERGFKRFISAHYFYPHDKKWQFKAAGETMMIDNQMFWRNSQYEAIPEGSGADIIPEMKELMDDDTIIVNPHKIFGPESNDLALQLRKNGIDTVILAGMNANLCVDSHMRELIELGFNVIVANDAVGAPGEAAYQAALTNYGYIANQSLPTEEVIQLLEK</sequence>
<comment type="similarity">
    <text evidence="1">Belongs to the isochorismatase family.</text>
</comment>
<keyword evidence="5" id="KW-1185">Reference proteome</keyword>
<evidence type="ECO:0000256" key="1">
    <source>
        <dbReference type="ARBA" id="ARBA00006336"/>
    </source>
</evidence>
<proteinExistence type="inferred from homology"/>
<dbReference type="RefSeq" id="WP_205009364.1">
    <property type="nucleotide sequence ID" value="NZ_JAFBEH010000013.1"/>
</dbReference>
<accession>A0ABS2PRG9</accession>
<evidence type="ECO:0000259" key="3">
    <source>
        <dbReference type="Pfam" id="PF00857"/>
    </source>
</evidence>
<feature type="domain" description="Isochorismatase-like" evidence="3">
    <location>
        <begin position="8"/>
        <end position="190"/>
    </location>
</feature>
<evidence type="ECO:0000313" key="4">
    <source>
        <dbReference type="EMBL" id="MBM7642521.1"/>
    </source>
</evidence>
<comment type="caution">
    <text evidence="4">The sequence shown here is derived from an EMBL/GenBank/DDBJ whole genome shotgun (WGS) entry which is preliminary data.</text>
</comment>
<dbReference type="InterPro" id="IPR050272">
    <property type="entry name" value="Isochorismatase-like_hydrls"/>
</dbReference>
<name>A0ABS2PRG9_9STRE</name>
<protein>
    <submittedName>
        <fullName evidence="4">Nicotinamidase-related amidase</fullName>
    </submittedName>
</protein>
<dbReference type="Proteomes" id="UP000697472">
    <property type="component" value="Unassembled WGS sequence"/>
</dbReference>
<dbReference type="SUPFAM" id="SSF52499">
    <property type="entry name" value="Isochorismatase-like hydrolases"/>
    <property type="match status" value="1"/>
</dbReference>
<evidence type="ECO:0000313" key="5">
    <source>
        <dbReference type="Proteomes" id="UP000697472"/>
    </source>
</evidence>
<dbReference type="CDD" id="cd00431">
    <property type="entry name" value="cysteine_hydrolases"/>
    <property type="match status" value="1"/>
</dbReference>
<gene>
    <name evidence="4" type="ORF">JOC28_000818</name>
</gene>
<evidence type="ECO:0000256" key="2">
    <source>
        <dbReference type="ARBA" id="ARBA00022801"/>
    </source>
</evidence>
<dbReference type="InterPro" id="IPR000868">
    <property type="entry name" value="Isochorismatase-like_dom"/>
</dbReference>